<dbReference type="AlphaFoldDB" id="A0A6L5K1F5"/>
<name>A0A6L5K1F5_RHOTE</name>
<protein>
    <submittedName>
        <fullName evidence="1">Uncharacterized protein</fullName>
    </submittedName>
</protein>
<evidence type="ECO:0000313" key="1">
    <source>
        <dbReference type="EMBL" id="MQY52348.1"/>
    </source>
</evidence>
<dbReference type="EMBL" id="WIXJ01000009">
    <property type="protein sequence ID" value="MQY52348.1"/>
    <property type="molecule type" value="Genomic_DNA"/>
</dbReference>
<dbReference type="Proteomes" id="UP000480275">
    <property type="component" value="Unassembled WGS sequence"/>
</dbReference>
<accession>A0A6L5K1F5</accession>
<proteinExistence type="predicted"/>
<sequence>MHAAVMQGACQDRKTLAPCGFGVVEIRDDFPGQRRYFQGFGGASKSGVGGAVWGRAMDFFALFRPRDFPFRTKWKEVAGFIRK</sequence>
<comment type="caution">
    <text evidence="1">The sequence shown here is derived from an EMBL/GenBank/DDBJ whole genome shotgun (WGS) entry which is preliminary data.</text>
</comment>
<gene>
    <name evidence="1" type="ORF">GHK24_11250</name>
</gene>
<reference evidence="1 2" key="1">
    <citation type="submission" date="2019-10" db="EMBL/GenBank/DDBJ databases">
        <title>Whole-genome sequence of the purple nonsulfur photosynthetic bacterium Rhodocyclus tenuis.</title>
        <authorList>
            <person name="Kyndt J.A."/>
            <person name="Meyer T.E."/>
        </authorList>
    </citation>
    <scope>NUCLEOTIDE SEQUENCE [LARGE SCALE GENOMIC DNA]</scope>
    <source>
        <strain evidence="1 2">DSM 110</strain>
    </source>
</reference>
<organism evidence="1 2">
    <name type="scientific">Rhodocyclus tenuis</name>
    <name type="common">Rhodospirillum tenue</name>
    <dbReference type="NCBI Taxonomy" id="1066"/>
    <lineage>
        <taxon>Bacteria</taxon>
        <taxon>Pseudomonadati</taxon>
        <taxon>Pseudomonadota</taxon>
        <taxon>Betaproteobacteria</taxon>
        <taxon>Rhodocyclales</taxon>
        <taxon>Rhodocyclaceae</taxon>
        <taxon>Rhodocyclus</taxon>
    </lineage>
</organism>
<evidence type="ECO:0000313" key="2">
    <source>
        <dbReference type="Proteomes" id="UP000480275"/>
    </source>
</evidence>